<dbReference type="InterPro" id="IPR006045">
    <property type="entry name" value="Cupin_1"/>
</dbReference>
<dbReference type="RefSeq" id="WP_058581342.1">
    <property type="nucleotide sequence ID" value="NZ_LOPU01000018.1"/>
</dbReference>
<dbReference type="Pfam" id="PF07883">
    <property type="entry name" value="Cupin_2"/>
    <property type="match status" value="1"/>
</dbReference>
<dbReference type="Proteomes" id="UP000054387">
    <property type="component" value="Unassembled WGS sequence"/>
</dbReference>
<feature type="region of interest" description="Disordered" evidence="2">
    <location>
        <begin position="130"/>
        <end position="157"/>
    </location>
</feature>
<feature type="domain" description="Cupin type-1" evidence="3">
    <location>
        <begin position="23"/>
        <end position="120"/>
    </location>
</feature>
<protein>
    <submittedName>
        <fullName evidence="4">Cupin</fullName>
    </submittedName>
</protein>
<dbReference type="PANTHER" id="PTHR35848:SF6">
    <property type="entry name" value="CUPIN TYPE-2 DOMAIN-CONTAINING PROTEIN"/>
    <property type="match status" value="1"/>
</dbReference>
<dbReference type="SUPFAM" id="SSF51182">
    <property type="entry name" value="RmlC-like cupins"/>
    <property type="match status" value="1"/>
</dbReference>
<dbReference type="SMART" id="SM00835">
    <property type="entry name" value="Cupin_1"/>
    <property type="match status" value="1"/>
</dbReference>
<dbReference type="STRING" id="1514971.AUR64_10295"/>
<evidence type="ECO:0000256" key="2">
    <source>
        <dbReference type="SAM" id="MobiDB-lite"/>
    </source>
</evidence>
<sequence length="157" mass="16862">MSADERFVSPEDIESLSFDWGVLKFLNAPDVTGSERFSAGVVKLEPGKGHERHTHPESDEILYVIRGEGEQELADETRTIETGDLVFVPEGVEHGTVNTGWEPLLLLAVYAPPGPEADLRELPDCTVVPPGELPSSIDAAETADTENAEDVGGGEPP</sequence>
<keyword evidence="1" id="KW-0479">Metal-binding</keyword>
<dbReference type="OrthoDB" id="190812at2157"/>
<reference evidence="4 5" key="1">
    <citation type="submission" date="2015-12" db="EMBL/GenBank/DDBJ databases">
        <title>Haloprofundus marisrubri gen. nov., sp. nov., an extremely halophilic archaeon isolated from the Discovery deep brine-seawater interface in the Red Sea.</title>
        <authorList>
            <person name="Zhang G."/>
            <person name="Stingl U."/>
            <person name="Rashid M."/>
        </authorList>
    </citation>
    <scope>NUCLEOTIDE SEQUENCE [LARGE SCALE GENOMIC DNA]</scope>
    <source>
        <strain evidence="4 5">SB9</strain>
    </source>
</reference>
<evidence type="ECO:0000259" key="3">
    <source>
        <dbReference type="SMART" id="SM00835"/>
    </source>
</evidence>
<accession>A0A0W1RBJ2</accession>
<evidence type="ECO:0000256" key="1">
    <source>
        <dbReference type="ARBA" id="ARBA00022723"/>
    </source>
</evidence>
<dbReference type="PANTHER" id="PTHR35848">
    <property type="entry name" value="OXALATE-BINDING PROTEIN"/>
    <property type="match status" value="1"/>
</dbReference>
<organism evidence="4 5">
    <name type="scientific">Haloprofundus marisrubri</name>
    <dbReference type="NCBI Taxonomy" id="1514971"/>
    <lineage>
        <taxon>Archaea</taxon>
        <taxon>Methanobacteriati</taxon>
        <taxon>Methanobacteriota</taxon>
        <taxon>Stenosarchaea group</taxon>
        <taxon>Halobacteria</taxon>
        <taxon>Halobacteriales</taxon>
        <taxon>Haloferacaceae</taxon>
        <taxon>Haloprofundus</taxon>
    </lineage>
</organism>
<proteinExistence type="predicted"/>
<dbReference type="EMBL" id="LOPU01000018">
    <property type="protein sequence ID" value="KTG09987.1"/>
    <property type="molecule type" value="Genomic_DNA"/>
</dbReference>
<evidence type="ECO:0000313" key="4">
    <source>
        <dbReference type="EMBL" id="KTG09987.1"/>
    </source>
</evidence>
<dbReference type="GO" id="GO:0046872">
    <property type="term" value="F:metal ion binding"/>
    <property type="evidence" value="ECO:0007669"/>
    <property type="project" value="UniProtKB-KW"/>
</dbReference>
<dbReference type="AlphaFoldDB" id="A0A0W1RBJ2"/>
<dbReference type="Gene3D" id="2.60.120.10">
    <property type="entry name" value="Jelly Rolls"/>
    <property type="match status" value="1"/>
</dbReference>
<dbReference type="InterPro" id="IPR014710">
    <property type="entry name" value="RmlC-like_jellyroll"/>
</dbReference>
<dbReference type="InterPro" id="IPR013096">
    <property type="entry name" value="Cupin_2"/>
</dbReference>
<dbReference type="InterPro" id="IPR011051">
    <property type="entry name" value="RmlC_Cupin_sf"/>
</dbReference>
<comment type="caution">
    <text evidence="4">The sequence shown here is derived from an EMBL/GenBank/DDBJ whole genome shotgun (WGS) entry which is preliminary data.</text>
</comment>
<dbReference type="InterPro" id="IPR051610">
    <property type="entry name" value="GPI/OXD"/>
</dbReference>
<name>A0A0W1RBJ2_9EURY</name>
<gene>
    <name evidence="4" type="ORF">AUR64_10295</name>
</gene>
<keyword evidence="5" id="KW-1185">Reference proteome</keyword>
<evidence type="ECO:0000313" key="5">
    <source>
        <dbReference type="Proteomes" id="UP000054387"/>
    </source>
</evidence>